<keyword evidence="8 9" id="KW-0998">Cell outer membrane</keyword>
<keyword evidence="3 9" id="KW-1134">Transmembrane beta strand</keyword>
<feature type="chain" id="PRO_5047533785" evidence="10">
    <location>
        <begin position="22"/>
        <end position="898"/>
    </location>
</feature>
<dbReference type="Gene3D" id="2.60.40.1120">
    <property type="entry name" value="Carboxypeptidase-like, regulatory domain"/>
    <property type="match status" value="1"/>
</dbReference>
<dbReference type="SUPFAM" id="SSF56935">
    <property type="entry name" value="Porins"/>
    <property type="match status" value="1"/>
</dbReference>
<evidence type="ECO:0000256" key="10">
    <source>
        <dbReference type="SAM" id="SignalP"/>
    </source>
</evidence>
<dbReference type="Proteomes" id="UP001257277">
    <property type="component" value="Unassembled WGS sequence"/>
</dbReference>
<keyword evidence="7 9" id="KW-0472">Membrane</keyword>
<evidence type="ECO:0000256" key="3">
    <source>
        <dbReference type="ARBA" id="ARBA00022452"/>
    </source>
</evidence>
<dbReference type="SUPFAM" id="SSF49464">
    <property type="entry name" value="Carboxypeptidase regulatory domain-like"/>
    <property type="match status" value="1"/>
</dbReference>
<comment type="caution">
    <text evidence="12">The sequence shown here is derived from an EMBL/GenBank/DDBJ whole genome shotgun (WGS) entry which is preliminary data.</text>
</comment>
<keyword evidence="13" id="KW-1185">Reference proteome</keyword>
<sequence length="898" mass="99122">MKNFKNLLLVAVLFISATVLGQTKLTGTVVDETNEPLPGATVVVKGTTNGTSTDFDGKFMLDSKTTSGTLIVSFIGYESVEVAFTSAGDLGTIQLKEGGNLLEEVVLVGKGVIDLAGGRKTPVAVNTIKAAEIQAKIGTQDVTMTLVNTPSVYVAGQSGGFGDSRINVRGFGQDNTAYMLNGQPINGMEDGKMYWSNWSGINDVASAIQIQRGLGASKLAISSVGGTVNFVTRATDKFEKGYASVQTANNNYFRTTFSYSTGKSEKGFGTSVMLSTWQGDGYNEGNKGQGQTYFVSFGYQPNERHNFNFLITGAPQWHDQNFSKNISSYLQYGRQYNDNWGTYQGQYMTERRNFYHKPVANLNWDYEIDEDTNLSTVLYASWGRGGGTGNRGNRIRTSEGRIDYDAIYAQNAAIPGGAGVYFGNQSYVTRASMNLHSWYGVVSNFNKQLSDNLSFNVGVDLRTYYGEHFRVVENFHGLTSWQENIRLRDPNSPGHGSYIGSFGTYKRVIATNSWNADPYTATWADIPEDQKIAYSNDERISYTGLFTQLEYAKDDLSLFFQGAISNQWHQRFDKYQYADASLIAGTSTQSSGTPLPAGTTDGVNSEKVSNFGFNVKGGGSYTFSETSTAYVNAGYYSRQPYHDNIYLNFSNYVNPATENEKITGLEAGYAYKGEKLAVNVNVYRTSWKDRVVTSSRVVGGIVQLTTNQGVEQLHSGIEVDFNYRLMKNLTLKGFTSLGDWKFKGSGITRITDEDQNVISTTTTDFDGGEVGDAAQTTLGFGLDYRLNKNFSFDFDYRHYDRLFANVGAVKTNLELPSYGIGDFGASYRMFVGKEKNNTVNVRFNINNVFHKIYLSDLRTNIVAGDSNADGVSYQGIDTANQGYFGLGRTWNISLRYNF</sequence>
<evidence type="ECO:0000256" key="8">
    <source>
        <dbReference type="ARBA" id="ARBA00023237"/>
    </source>
</evidence>
<dbReference type="Pfam" id="PF07715">
    <property type="entry name" value="Plug"/>
    <property type="match status" value="1"/>
</dbReference>
<dbReference type="InterPro" id="IPR012910">
    <property type="entry name" value="Plug_dom"/>
</dbReference>
<name>A0ABU3LDQ0_9FLAO</name>
<evidence type="ECO:0000256" key="4">
    <source>
        <dbReference type="ARBA" id="ARBA00022692"/>
    </source>
</evidence>
<keyword evidence="12" id="KW-0675">Receptor</keyword>
<dbReference type="PROSITE" id="PS01156">
    <property type="entry name" value="TONB_DEPENDENT_REC_2"/>
    <property type="match status" value="1"/>
</dbReference>
<dbReference type="PANTHER" id="PTHR30069">
    <property type="entry name" value="TONB-DEPENDENT OUTER MEMBRANE RECEPTOR"/>
    <property type="match status" value="1"/>
</dbReference>
<gene>
    <name evidence="12" type="ORF">RQM59_02385</name>
</gene>
<keyword evidence="2 9" id="KW-0813">Transport</keyword>
<protein>
    <submittedName>
        <fullName evidence="12">TonB-dependent receptor</fullName>
    </submittedName>
</protein>
<reference evidence="12 13" key="1">
    <citation type="submission" date="2023-09" db="EMBL/GenBank/DDBJ databases">
        <title>Novel taxa isolated from Blanes Bay.</title>
        <authorList>
            <person name="Rey-Velasco X."/>
            <person name="Lucena T."/>
        </authorList>
    </citation>
    <scope>NUCLEOTIDE SEQUENCE [LARGE SCALE GENOMIC DNA]</scope>
    <source>
        <strain evidence="12 13">S356</strain>
    </source>
</reference>
<evidence type="ECO:0000256" key="9">
    <source>
        <dbReference type="PROSITE-ProRule" id="PRU01360"/>
    </source>
</evidence>
<evidence type="ECO:0000313" key="13">
    <source>
        <dbReference type="Proteomes" id="UP001257277"/>
    </source>
</evidence>
<dbReference type="Gene3D" id="2.170.130.10">
    <property type="entry name" value="TonB-dependent receptor, plug domain"/>
    <property type="match status" value="1"/>
</dbReference>
<dbReference type="PANTHER" id="PTHR30069:SF50">
    <property type="entry name" value="TONB-DEPENDENT RECEPTOR HI_1217-RELATED"/>
    <property type="match status" value="1"/>
</dbReference>
<evidence type="ECO:0000256" key="7">
    <source>
        <dbReference type="ARBA" id="ARBA00023136"/>
    </source>
</evidence>
<comment type="subcellular location">
    <subcellularLocation>
        <location evidence="1 9">Cell outer membrane</location>
        <topology evidence="1 9">Multi-pass membrane protein</topology>
    </subcellularLocation>
</comment>
<dbReference type="PROSITE" id="PS52016">
    <property type="entry name" value="TONB_DEPENDENT_REC_3"/>
    <property type="match status" value="1"/>
</dbReference>
<feature type="signal peptide" evidence="10">
    <location>
        <begin position="1"/>
        <end position="21"/>
    </location>
</feature>
<dbReference type="RefSeq" id="WP_349240459.1">
    <property type="nucleotide sequence ID" value="NZ_JAVTTO010000001.1"/>
</dbReference>
<keyword evidence="4 9" id="KW-0812">Transmembrane</keyword>
<dbReference type="EMBL" id="JAVTTO010000001">
    <property type="protein sequence ID" value="MDT7831207.1"/>
    <property type="molecule type" value="Genomic_DNA"/>
</dbReference>
<evidence type="ECO:0000259" key="11">
    <source>
        <dbReference type="Pfam" id="PF07715"/>
    </source>
</evidence>
<dbReference type="InterPro" id="IPR008969">
    <property type="entry name" value="CarboxyPept-like_regulatory"/>
</dbReference>
<organism evidence="12 13">
    <name type="scientific">Asprobacillus argus</name>
    <dbReference type="NCBI Taxonomy" id="3076534"/>
    <lineage>
        <taxon>Bacteria</taxon>
        <taxon>Pseudomonadati</taxon>
        <taxon>Bacteroidota</taxon>
        <taxon>Flavobacteriia</taxon>
        <taxon>Flavobacteriales</taxon>
        <taxon>Flavobacteriaceae</taxon>
        <taxon>Asprobacillus</taxon>
    </lineage>
</organism>
<evidence type="ECO:0000313" key="12">
    <source>
        <dbReference type="EMBL" id="MDT7831207.1"/>
    </source>
</evidence>
<evidence type="ECO:0000256" key="5">
    <source>
        <dbReference type="ARBA" id="ARBA00022729"/>
    </source>
</evidence>
<dbReference type="InterPro" id="IPR010917">
    <property type="entry name" value="TonB_rcpt_CS"/>
</dbReference>
<dbReference type="InterPro" id="IPR036942">
    <property type="entry name" value="Beta-barrel_TonB_sf"/>
</dbReference>
<keyword evidence="5 10" id="KW-0732">Signal</keyword>
<accession>A0ABU3LDQ0</accession>
<dbReference type="InterPro" id="IPR039426">
    <property type="entry name" value="TonB-dep_rcpt-like"/>
</dbReference>
<evidence type="ECO:0000256" key="2">
    <source>
        <dbReference type="ARBA" id="ARBA00022448"/>
    </source>
</evidence>
<comment type="similarity">
    <text evidence="9">Belongs to the TonB-dependent receptor family.</text>
</comment>
<dbReference type="Pfam" id="PF13715">
    <property type="entry name" value="CarbopepD_reg_2"/>
    <property type="match status" value="1"/>
</dbReference>
<dbReference type="Gene3D" id="2.40.170.20">
    <property type="entry name" value="TonB-dependent receptor, beta-barrel domain"/>
    <property type="match status" value="1"/>
</dbReference>
<feature type="domain" description="TonB-dependent receptor plug" evidence="11">
    <location>
        <begin position="119"/>
        <end position="227"/>
    </location>
</feature>
<keyword evidence="6" id="KW-0798">TonB box</keyword>
<evidence type="ECO:0000256" key="1">
    <source>
        <dbReference type="ARBA" id="ARBA00004571"/>
    </source>
</evidence>
<proteinExistence type="inferred from homology"/>
<dbReference type="InterPro" id="IPR037066">
    <property type="entry name" value="Plug_dom_sf"/>
</dbReference>
<evidence type="ECO:0000256" key="6">
    <source>
        <dbReference type="ARBA" id="ARBA00023077"/>
    </source>
</evidence>